<evidence type="ECO:0000313" key="1">
    <source>
        <dbReference type="EMBL" id="KAL0201527.1"/>
    </source>
</evidence>
<accession>A0ABD0RSM2</accession>
<dbReference type="AlphaFoldDB" id="A0ABD0RSM2"/>
<proteinExistence type="predicted"/>
<organism evidence="1 2">
    <name type="scientific">Cirrhinus mrigala</name>
    <name type="common">Mrigala</name>
    <dbReference type="NCBI Taxonomy" id="683832"/>
    <lineage>
        <taxon>Eukaryota</taxon>
        <taxon>Metazoa</taxon>
        <taxon>Chordata</taxon>
        <taxon>Craniata</taxon>
        <taxon>Vertebrata</taxon>
        <taxon>Euteleostomi</taxon>
        <taxon>Actinopterygii</taxon>
        <taxon>Neopterygii</taxon>
        <taxon>Teleostei</taxon>
        <taxon>Ostariophysi</taxon>
        <taxon>Cypriniformes</taxon>
        <taxon>Cyprinidae</taxon>
        <taxon>Labeoninae</taxon>
        <taxon>Labeonini</taxon>
        <taxon>Cirrhinus</taxon>
    </lineage>
</organism>
<dbReference type="Proteomes" id="UP001529510">
    <property type="component" value="Unassembled WGS sequence"/>
</dbReference>
<dbReference type="SUPFAM" id="SSF48317">
    <property type="entry name" value="Acid phosphatase/Vanadium-dependent haloperoxidase"/>
    <property type="match status" value="1"/>
</dbReference>
<protein>
    <submittedName>
        <fullName evidence="1">Uncharacterized protein</fullName>
    </submittedName>
</protein>
<keyword evidence="2" id="KW-1185">Reference proteome</keyword>
<evidence type="ECO:0000313" key="2">
    <source>
        <dbReference type="Proteomes" id="UP001529510"/>
    </source>
</evidence>
<comment type="caution">
    <text evidence="1">The sequence shown here is derived from an EMBL/GenBank/DDBJ whole genome shotgun (WGS) entry which is preliminary data.</text>
</comment>
<gene>
    <name evidence="1" type="ORF">M9458_004714</name>
</gene>
<reference evidence="1 2" key="1">
    <citation type="submission" date="2024-05" db="EMBL/GenBank/DDBJ databases">
        <title>Genome sequencing and assembly of Indian major carp, Cirrhinus mrigala (Hamilton, 1822).</title>
        <authorList>
            <person name="Mohindra V."/>
            <person name="Chowdhury L.M."/>
            <person name="Lal K."/>
            <person name="Jena J.K."/>
        </authorList>
    </citation>
    <scope>NUCLEOTIDE SEQUENCE [LARGE SCALE GENOMIC DNA]</scope>
    <source>
        <strain evidence="1">CM1030</strain>
        <tissue evidence="1">Blood</tissue>
    </source>
</reference>
<dbReference type="PANTHER" id="PTHR10165:SF25">
    <property type="entry name" value="PHOSPHOLIPID PHOSPHATASE 2"/>
    <property type="match status" value="1"/>
</dbReference>
<sequence length="74" mass="8296">AYLVYTKRLYSNSEFNQYAAALYKVVGTQSLTDMAKYTIGRLRPNFMAVCAPEVCNGYMLVINCTGNPRNVTES</sequence>
<feature type="non-terminal residue" evidence="1">
    <location>
        <position position="1"/>
    </location>
</feature>
<dbReference type="EMBL" id="JAMKFB020000002">
    <property type="protein sequence ID" value="KAL0201527.1"/>
    <property type="molecule type" value="Genomic_DNA"/>
</dbReference>
<name>A0ABD0RSM2_CIRMR</name>
<dbReference type="PANTHER" id="PTHR10165">
    <property type="entry name" value="LIPID PHOSPHATE PHOSPHATASE"/>
    <property type="match status" value="1"/>
</dbReference>
<feature type="non-terminal residue" evidence="1">
    <location>
        <position position="74"/>
    </location>
</feature>
<dbReference type="InterPro" id="IPR043216">
    <property type="entry name" value="PAP-like"/>
</dbReference>
<dbReference type="InterPro" id="IPR036938">
    <property type="entry name" value="PAP2/HPO_sf"/>
</dbReference>